<evidence type="ECO:0000313" key="1">
    <source>
        <dbReference type="EMBL" id="MFD1744809.1"/>
    </source>
</evidence>
<organism evidence="1 2">
    <name type="scientific">Rhizobium helianthi</name>
    <dbReference type="NCBI Taxonomy" id="1132695"/>
    <lineage>
        <taxon>Bacteria</taxon>
        <taxon>Pseudomonadati</taxon>
        <taxon>Pseudomonadota</taxon>
        <taxon>Alphaproteobacteria</taxon>
        <taxon>Hyphomicrobiales</taxon>
        <taxon>Rhizobiaceae</taxon>
        <taxon>Rhizobium/Agrobacterium group</taxon>
        <taxon>Rhizobium</taxon>
    </lineage>
</organism>
<evidence type="ECO:0000313" key="2">
    <source>
        <dbReference type="Proteomes" id="UP001597322"/>
    </source>
</evidence>
<protein>
    <submittedName>
        <fullName evidence="1">Uncharacterized protein</fullName>
    </submittedName>
</protein>
<proteinExistence type="predicted"/>
<dbReference type="RefSeq" id="WP_377397198.1">
    <property type="nucleotide sequence ID" value="NZ_JBHUEQ010000004.1"/>
</dbReference>
<sequence length="56" mass="6235">MLIVFIAVIPLNYDGVGFAIAPERGRRQPVLPGVWLKRMASSRLFKPDQQAVIGNK</sequence>
<reference evidence="2" key="1">
    <citation type="journal article" date="2019" name="Int. J. Syst. Evol. Microbiol.">
        <title>The Global Catalogue of Microorganisms (GCM) 10K type strain sequencing project: providing services to taxonomists for standard genome sequencing and annotation.</title>
        <authorList>
            <consortium name="The Broad Institute Genomics Platform"/>
            <consortium name="The Broad Institute Genome Sequencing Center for Infectious Disease"/>
            <person name="Wu L."/>
            <person name="Ma J."/>
        </authorList>
    </citation>
    <scope>NUCLEOTIDE SEQUENCE [LARGE SCALE GENOMIC DNA]</scope>
    <source>
        <strain evidence="2">CG52</strain>
    </source>
</reference>
<accession>A0ABW4M1M1</accession>
<dbReference type="EMBL" id="JBHUEQ010000004">
    <property type="protein sequence ID" value="MFD1744809.1"/>
    <property type="molecule type" value="Genomic_DNA"/>
</dbReference>
<comment type="caution">
    <text evidence="1">The sequence shown here is derived from an EMBL/GenBank/DDBJ whole genome shotgun (WGS) entry which is preliminary data.</text>
</comment>
<name>A0ABW4M1M1_9HYPH</name>
<dbReference type="Proteomes" id="UP001597322">
    <property type="component" value="Unassembled WGS sequence"/>
</dbReference>
<gene>
    <name evidence="1" type="ORF">ACFSE1_04975</name>
</gene>
<keyword evidence="2" id="KW-1185">Reference proteome</keyword>